<evidence type="ECO:0000313" key="1">
    <source>
        <dbReference type="EMBL" id="KAJ8719401.1"/>
    </source>
</evidence>
<reference evidence="1" key="1">
    <citation type="submission" date="2023-03" db="EMBL/GenBank/DDBJ databases">
        <title>Chromosome-level genomes of two armyworms, Mythimna separata and Mythimna loreyi, provide insights into the biosynthesis and reception of sex pheromones.</title>
        <authorList>
            <person name="Zhao H."/>
        </authorList>
    </citation>
    <scope>NUCLEOTIDE SEQUENCE</scope>
    <source>
        <strain evidence="1">BeijingLab</strain>
    </source>
</reference>
<dbReference type="Proteomes" id="UP001231649">
    <property type="component" value="Chromosome 3"/>
</dbReference>
<organism evidence="1 2">
    <name type="scientific">Mythimna loreyi</name>
    <dbReference type="NCBI Taxonomy" id="667449"/>
    <lineage>
        <taxon>Eukaryota</taxon>
        <taxon>Metazoa</taxon>
        <taxon>Ecdysozoa</taxon>
        <taxon>Arthropoda</taxon>
        <taxon>Hexapoda</taxon>
        <taxon>Insecta</taxon>
        <taxon>Pterygota</taxon>
        <taxon>Neoptera</taxon>
        <taxon>Endopterygota</taxon>
        <taxon>Lepidoptera</taxon>
        <taxon>Glossata</taxon>
        <taxon>Ditrysia</taxon>
        <taxon>Noctuoidea</taxon>
        <taxon>Noctuidae</taxon>
        <taxon>Noctuinae</taxon>
        <taxon>Hadenini</taxon>
        <taxon>Mythimna</taxon>
    </lineage>
</organism>
<sequence>MAMDDLPVLKKCCFCMPLRYGLLTWGYMKLGAAVTVLTFFTLIVLVLSEYIRRDNLLITIIVLIEAVLVIEIILHIVFIIGAHKKSVKLLQAYYHYAVFMWVVTMIMCFGCTGFLVVSIISRYDSDSGFLITLNVVGFFCSIAVQSFLLISLRSEIIKLRSNCPYRFVKNENDPEGTIVDCPVKEEEEIQDNGKGTTRIL</sequence>
<protein>
    <submittedName>
        <fullName evidence="1">Uncharacterized protein</fullName>
    </submittedName>
</protein>
<gene>
    <name evidence="1" type="ORF">PYW08_011576</name>
</gene>
<accession>A0ACC2QJX7</accession>
<comment type="caution">
    <text evidence="1">The sequence shown here is derived from an EMBL/GenBank/DDBJ whole genome shotgun (WGS) entry which is preliminary data.</text>
</comment>
<proteinExistence type="predicted"/>
<evidence type="ECO:0000313" key="2">
    <source>
        <dbReference type="Proteomes" id="UP001231649"/>
    </source>
</evidence>
<name>A0ACC2QJX7_9NEOP</name>
<keyword evidence="2" id="KW-1185">Reference proteome</keyword>
<dbReference type="EMBL" id="CM056779">
    <property type="protein sequence ID" value="KAJ8719401.1"/>
    <property type="molecule type" value="Genomic_DNA"/>
</dbReference>